<dbReference type="GO" id="GO:0003677">
    <property type="term" value="F:DNA binding"/>
    <property type="evidence" value="ECO:0007669"/>
    <property type="project" value="InterPro"/>
</dbReference>
<dbReference type="InterPro" id="IPR001387">
    <property type="entry name" value="Cro/C1-type_HTH"/>
</dbReference>
<gene>
    <name evidence="2" type="ORF">SDC9_121032</name>
</gene>
<dbReference type="EMBL" id="VSSQ01025719">
    <property type="protein sequence ID" value="MPM74047.1"/>
    <property type="molecule type" value="Genomic_DNA"/>
</dbReference>
<comment type="caution">
    <text evidence="2">The sequence shown here is derived from an EMBL/GenBank/DDBJ whole genome shotgun (WGS) entry which is preliminary data.</text>
</comment>
<dbReference type="Gene3D" id="1.10.260.40">
    <property type="entry name" value="lambda repressor-like DNA-binding domains"/>
    <property type="match status" value="1"/>
</dbReference>
<dbReference type="CDD" id="cd00093">
    <property type="entry name" value="HTH_XRE"/>
    <property type="match status" value="1"/>
</dbReference>
<dbReference type="AlphaFoldDB" id="A0A645CAU2"/>
<name>A0A645CAU2_9ZZZZ</name>
<dbReference type="PROSITE" id="PS50943">
    <property type="entry name" value="HTH_CROC1"/>
    <property type="match status" value="1"/>
</dbReference>
<reference evidence="2" key="1">
    <citation type="submission" date="2019-08" db="EMBL/GenBank/DDBJ databases">
        <authorList>
            <person name="Kucharzyk K."/>
            <person name="Murdoch R.W."/>
            <person name="Higgins S."/>
            <person name="Loffler F."/>
        </authorList>
    </citation>
    <scope>NUCLEOTIDE SEQUENCE</scope>
</reference>
<dbReference type="Pfam" id="PF13560">
    <property type="entry name" value="HTH_31"/>
    <property type="match status" value="1"/>
</dbReference>
<organism evidence="2">
    <name type="scientific">bioreactor metagenome</name>
    <dbReference type="NCBI Taxonomy" id="1076179"/>
    <lineage>
        <taxon>unclassified sequences</taxon>
        <taxon>metagenomes</taxon>
        <taxon>ecological metagenomes</taxon>
    </lineage>
</organism>
<feature type="domain" description="HTH cro/C1-type" evidence="1">
    <location>
        <begin position="17"/>
        <end position="76"/>
    </location>
</feature>
<dbReference type="InterPro" id="IPR010982">
    <property type="entry name" value="Lambda_DNA-bd_dom_sf"/>
</dbReference>
<sequence>MDSQKIKQDEIHIGQNMRTIRIEKGIGQTELVRQLQLLNIDMTRETLVKIERGIQHVQATQLRAIRDALGTTYDELLK</sequence>
<accession>A0A645CAU2</accession>
<proteinExistence type="predicted"/>
<protein>
    <recommendedName>
        <fullName evidence="1">HTH cro/C1-type domain-containing protein</fullName>
    </recommendedName>
</protein>
<evidence type="ECO:0000313" key="2">
    <source>
        <dbReference type="EMBL" id="MPM74047.1"/>
    </source>
</evidence>
<evidence type="ECO:0000259" key="1">
    <source>
        <dbReference type="PROSITE" id="PS50943"/>
    </source>
</evidence>
<dbReference type="SUPFAM" id="SSF47413">
    <property type="entry name" value="lambda repressor-like DNA-binding domains"/>
    <property type="match status" value="1"/>
</dbReference>